<comment type="caution">
    <text evidence="1">The sequence shown here is derived from an EMBL/GenBank/DDBJ whole genome shotgun (WGS) entry which is preliminary data.</text>
</comment>
<name>A0AAP0M221_9ROSI</name>
<dbReference type="EMBL" id="JBCGBO010000006">
    <property type="protein sequence ID" value="KAK9194597.1"/>
    <property type="molecule type" value="Genomic_DNA"/>
</dbReference>
<protein>
    <submittedName>
        <fullName evidence="1">Uncharacterized protein</fullName>
    </submittedName>
</protein>
<dbReference type="AlphaFoldDB" id="A0AAP0M221"/>
<sequence length="73" mass="7722">MAAAPTCGGWRRPCGWGQRSTIRCITISAWIAATNTFGGPIQGLALKSVAAKTTTNFKELIAKSQLNINEGTL</sequence>
<organism evidence="1 2">
    <name type="scientific">Citrus x changshan-huyou</name>
    <dbReference type="NCBI Taxonomy" id="2935761"/>
    <lineage>
        <taxon>Eukaryota</taxon>
        <taxon>Viridiplantae</taxon>
        <taxon>Streptophyta</taxon>
        <taxon>Embryophyta</taxon>
        <taxon>Tracheophyta</taxon>
        <taxon>Spermatophyta</taxon>
        <taxon>Magnoliopsida</taxon>
        <taxon>eudicotyledons</taxon>
        <taxon>Gunneridae</taxon>
        <taxon>Pentapetalae</taxon>
        <taxon>rosids</taxon>
        <taxon>malvids</taxon>
        <taxon>Sapindales</taxon>
        <taxon>Rutaceae</taxon>
        <taxon>Aurantioideae</taxon>
        <taxon>Citrus</taxon>
    </lineage>
</organism>
<dbReference type="Proteomes" id="UP001428341">
    <property type="component" value="Unassembled WGS sequence"/>
</dbReference>
<gene>
    <name evidence="1" type="ORF">WN944_005304</name>
</gene>
<keyword evidence="2" id="KW-1185">Reference proteome</keyword>
<accession>A0AAP0M221</accession>
<reference evidence="1 2" key="1">
    <citation type="submission" date="2024-05" db="EMBL/GenBank/DDBJ databases">
        <title>Haplotype-resolved chromosome-level genome assembly of Huyou (Citrus changshanensis).</title>
        <authorList>
            <person name="Miao C."/>
            <person name="Chen W."/>
            <person name="Wu Y."/>
            <person name="Wang L."/>
            <person name="Zhao S."/>
            <person name="Grierson D."/>
            <person name="Xu C."/>
            <person name="Chen K."/>
        </authorList>
    </citation>
    <scope>NUCLEOTIDE SEQUENCE [LARGE SCALE GENOMIC DNA]</scope>
    <source>
        <strain evidence="1">01-14</strain>
        <tissue evidence="1">Leaf</tissue>
    </source>
</reference>
<proteinExistence type="predicted"/>
<evidence type="ECO:0000313" key="1">
    <source>
        <dbReference type="EMBL" id="KAK9194597.1"/>
    </source>
</evidence>
<evidence type="ECO:0000313" key="2">
    <source>
        <dbReference type="Proteomes" id="UP001428341"/>
    </source>
</evidence>